<dbReference type="RefSeq" id="WP_379724008.1">
    <property type="nucleotide sequence ID" value="NZ_JBHRYJ010000001.1"/>
</dbReference>
<dbReference type="Pfam" id="PF00005">
    <property type="entry name" value="ABC_tran"/>
    <property type="match status" value="1"/>
</dbReference>
<dbReference type="NCBIfam" id="TIGR02142">
    <property type="entry name" value="modC_ABC"/>
    <property type="match status" value="1"/>
</dbReference>
<keyword evidence="2" id="KW-1003">Cell membrane</keyword>
<dbReference type="Gene3D" id="3.40.50.300">
    <property type="entry name" value="P-loop containing nucleotide triphosphate hydrolases"/>
    <property type="match status" value="1"/>
</dbReference>
<evidence type="ECO:0000256" key="8">
    <source>
        <dbReference type="ARBA" id="ARBA00023136"/>
    </source>
</evidence>
<dbReference type="InterPro" id="IPR050334">
    <property type="entry name" value="Molybdenum_import_ModC"/>
</dbReference>
<feature type="domain" description="Mop" evidence="11">
    <location>
        <begin position="297"/>
        <end position="363"/>
    </location>
</feature>
<evidence type="ECO:0000256" key="9">
    <source>
        <dbReference type="PROSITE-ProRule" id="PRU01213"/>
    </source>
</evidence>
<evidence type="ECO:0000259" key="11">
    <source>
        <dbReference type="PROSITE" id="PS51866"/>
    </source>
</evidence>
<feature type="domain" description="ABC transporter" evidence="10">
    <location>
        <begin position="1"/>
        <end position="234"/>
    </location>
</feature>
<keyword evidence="3 9" id="KW-0500">Molybdenum</keyword>
<evidence type="ECO:0000313" key="12">
    <source>
        <dbReference type="EMBL" id="MFC3675435.1"/>
    </source>
</evidence>
<dbReference type="SMART" id="SM00382">
    <property type="entry name" value="AAA"/>
    <property type="match status" value="1"/>
</dbReference>
<dbReference type="InterPro" id="IPR017871">
    <property type="entry name" value="ABC_transporter-like_CS"/>
</dbReference>
<evidence type="ECO:0000256" key="2">
    <source>
        <dbReference type="ARBA" id="ARBA00022475"/>
    </source>
</evidence>
<comment type="caution">
    <text evidence="12">The sequence shown here is derived from an EMBL/GenBank/DDBJ whole genome shotgun (WGS) entry which is preliminary data.</text>
</comment>
<keyword evidence="4" id="KW-0997">Cell inner membrane</keyword>
<dbReference type="InterPro" id="IPR004606">
    <property type="entry name" value="Mop_domain"/>
</dbReference>
<evidence type="ECO:0000313" key="13">
    <source>
        <dbReference type="Proteomes" id="UP001595711"/>
    </source>
</evidence>
<dbReference type="Gene3D" id="2.40.50.100">
    <property type="match status" value="1"/>
</dbReference>
<reference evidence="13" key="1">
    <citation type="journal article" date="2019" name="Int. J. Syst. Evol. Microbiol.">
        <title>The Global Catalogue of Microorganisms (GCM) 10K type strain sequencing project: providing services to taxonomists for standard genome sequencing and annotation.</title>
        <authorList>
            <consortium name="The Broad Institute Genomics Platform"/>
            <consortium name="The Broad Institute Genome Sequencing Center for Infectious Disease"/>
            <person name="Wu L."/>
            <person name="Ma J."/>
        </authorList>
    </citation>
    <scope>NUCLEOTIDE SEQUENCE [LARGE SCALE GENOMIC DNA]</scope>
    <source>
        <strain evidence="13">KCTC 42182</strain>
    </source>
</reference>
<keyword evidence="1" id="KW-0813">Transport</keyword>
<dbReference type="InterPro" id="IPR003439">
    <property type="entry name" value="ABC_transporter-like_ATP-bd"/>
</dbReference>
<dbReference type="Pfam" id="PF03459">
    <property type="entry name" value="TOBE"/>
    <property type="match status" value="1"/>
</dbReference>
<keyword evidence="7" id="KW-1278">Translocase</keyword>
<evidence type="ECO:0000259" key="10">
    <source>
        <dbReference type="PROSITE" id="PS50893"/>
    </source>
</evidence>
<dbReference type="InterPro" id="IPR027417">
    <property type="entry name" value="P-loop_NTPase"/>
</dbReference>
<name>A0ABV7VDD1_9PROT</name>
<dbReference type="PANTHER" id="PTHR43514:SF4">
    <property type="entry name" value="ABC TRANSPORTER I FAMILY MEMBER 10"/>
    <property type="match status" value="1"/>
</dbReference>
<evidence type="ECO:0000256" key="4">
    <source>
        <dbReference type="ARBA" id="ARBA00022519"/>
    </source>
</evidence>
<evidence type="ECO:0000256" key="3">
    <source>
        <dbReference type="ARBA" id="ARBA00022505"/>
    </source>
</evidence>
<proteinExistence type="predicted"/>
<gene>
    <name evidence="12" type="primary">modC</name>
    <name evidence="12" type="ORF">ACFOOQ_07765</name>
</gene>
<dbReference type="InterPro" id="IPR011868">
    <property type="entry name" value="ModC_ABC_ATP-bd"/>
</dbReference>
<evidence type="ECO:0000256" key="6">
    <source>
        <dbReference type="ARBA" id="ARBA00022840"/>
    </source>
</evidence>
<keyword evidence="8" id="KW-0472">Membrane</keyword>
<organism evidence="12 13">
    <name type="scientific">Ferrovibrio xuzhouensis</name>
    <dbReference type="NCBI Taxonomy" id="1576914"/>
    <lineage>
        <taxon>Bacteria</taxon>
        <taxon>Pseudomonadati</taxon>
        <taxon>Pseudomonadota</taxon>
        <taxon>Alphaproteobacteria</taxon>
        <taxon>Rhodospirillales</taxon>
        <taxon>Rhodospirillaceae</taxon>
        <taxon>Ferrovibrio</taxon>
    </lineage>
</organism>
<dbReference type="SUPFAM" id="SSF52540">
    <property type="entry name" value="P-loop containing nucleoside triphosphate hydrolases"/>
    <property type="match status" value="1"/>
</dbReference>
<dbReference type="Proteomes" id="UP001595711">
    <property type="component" value="Unassembled WGS sequence"/>
</dbReference>
<dbReference type="PANTHER" id="PTHR43514">
    <property type="entry name" value="ABC TRANSPORTER I FAMILY MEMBER 10"/>
    <property type="match status" value="1"/>
</dbReference>
<dbReference type="SUPFAM" id="SSF50331">
    <property type="entry name" value="MOP-like"/>
    <property type="match status" value="1"/>
</dbReference>
<dbReference type="InterPro" id="IPR005116">
    <property type="entry name" value="Transp-assoc_OB_typ1"/>
</dbReference>
<evidence type="ECO:0000256" key="1">
    <source>
        <dbReference type="ARBA" id="ARBA00022448"/>
    </source>
</evidence>
<dbReference type="PROSITE" id="PS50893">
    <property type="entry name" value="ABC_TRANSPORTER_2"/>
    <property type="match status" value="1"/>
</dbReference>
<dbReference type="InterPro" id="IPR003593">
    <property type="entry name" value="AAA+_ATPase"/>
</dbReference>
<dbReference type="PROSITE" id="PS51866">
    <property type="entry name" value="MOP"/>
    <property type="match status" value="1"/>
</dbReference>
<keyword evidence="5" id="KW-0547">Nucleotide-binding</keyword>
<protein>
    <submittedName>
        <fullName evidence="12">Molybdenum ABC transporter ATP-binding protein</fullName>
    </submittedName>
</protein>
<keyword evidence="6 12" id="KW-0067">ATP-binding</keyword>
<accession>A0ABV7VDD1</accession>
<sequence>MSLEIELRHRQGDFTLDATFTCGDGITALFGRSGAGKTTLVNLIAGLARPNAGGRIAIDGRLLVDTAAGLFVPPHRRRIGYVFQEGRLFPHLDVRRNLLYGRFFARGRSDAIAFDEVVALLGIDGLLGRRTGGLSGGEKQRIAIGRALLARPQLLLMDEPLAALDAARKEEILPYLEGLRSQLRLPVVYVSHALPEVLRLADHLVLLENGAVRAAGPLADLAATPGLLPADEEGHEAGAVIAATVERHDDAHGLTWLAARAGRIALPRLPAAPGTAVRLRIRPRDITLMLAPPAEATTSALNILPGIVTAVVPAGGTYCEVGLDCSGDRLLARITRLSAERLALTPGKPVHLLVKSAALARNS</sequence>
<evidence type="ECO:0000256" key="7">
    <source>
        <dbReference type="ARBA" id="ARBA00022967"/>
    </source>
</evidence>
<dbReference type="PROSITE" id="PS00211">
    <property type="entry name" value="ABC_TRANSPORTER_1"/>
    <property type="match status" value="1"/>
</dbReference>
<keyword evidence="13" id="KW-1185">Reference proteome</keyword>
<dbReference type="EMBL" id="JBHRYJ010000001">
    <property type="protein sequence ID" value="MFC3675435.1"/>
    <property type="molecule type" value="Genomic_DNA"/>
</dbReference>
<dbReference type="GO" id="GO:0005524">
    <property type="term" value="F:ATP binding"/>
    <property type="evidence" value="ECO:0007669"/>
    <property type="project" value="UniProtKB-KW"/>
</dbReference>
<dbReference type="InterPro" id="IPR008995">
    <property type="entry name" value="Mo/tungstate-bd_C_term_dom"/>
</dbReference>
<evidence type="ECO:0000256" key="5">
    <source>
        <dbReference type="ARBA" id="ARBA00022741"/>
    </source>
</evidence>